<protein>
    <recommendedName>
        <fullName evidence="4">Antitoxin VbhA domain-containing protein</fullName>
    </recommendedName>
</protein>
<dbReference type="RefSeq" id="WP_012300320.1">
    <property type="nucleotide sequence ID" value="NC_010408.1"/>
</dbReference>
<evidence type="ECO:0008006" key="4">
    <source>
        <dbReference type="Google" id="ProtNLM"/>
    </source>
</evidence>
<dbReference type="KEGG" id="cms:pCSL0005"/>
<dbReference type="AlphaFoldDB" id="B0RJ62"/>
<dbReference type="KEGG" id="cms:pCSL0120"/>
<dbReference type="InterPro" id="IPR033788">
    <property type="entry name" value="VbhA-like"/>
</dbReference>
<dbReference type="CDD" id="cd11586">
    <property type="entry name" value="VbhA_like"/>
    <property type="match status" value="1"/>
</dbReference>
<evidence type="ECO:0000313" key="3">
    <source>
        <dbReference type="Proteomes" id="UP000001318"/>
    </source>
</evidence>
<evidence type="ECO:0000313" key="2">
    <source>
        <dbReference type="EMBL" id="CAQ03362.1"/>
    </source>
</evidence>
<dbReference type="HOGENOM" id="CLU_199586_0_0_11"/>
<geneLocation type="plasmid" evidence="1 3">
    <name>pCSL1</name>
</geneLocation>
<name>B0RJ62_CLASE</name>
<accession>B0RJ62</accession>
<dbReference type="eggNOG" id="ENOG502ZSR2">
    <property type="taxonomic scope" value="Bacteria"/>
</dbReference>
<sequence>MTDNPDTPTEATDAEAAAAAHEARAVESLAFADAALALGGHQVTDPVLLDITDRAAREEITAEDAITQIRRHVQR</sequence>
<keyword evidence="3" id="KW-1185">Reference proteome</keyword>
<dbReference type="EMBL" id="AM849036">
    <property type="protein sequence ID" value="CAQ03252.1"/>
    <property type="molecule type" value="Genomic_DNA"/>
</dbReference>
<dbReference type="Proteomes" id="UP000001318">
    <property type="component" value="Plasmid pCSL1"/>
</dbReference>
<dbReference type="GeneID" id="29472895"/>
<proteinExistence type="predicted"/>
<dbReference type="OrthoDB" id="9981859at2"/>
<reference evidence="1 3" key="1">
    <citation type="journal article" date="2008" name="J. Bacteriol.">
        <title>Genome of the actinomycete plant pathogen Clavibacter michiganensis subsp. sepedonicus suggests recent niche adaptation.</title>
        <authorList>
            <person name="Bentley S.D."/>
            <person name="Corton C."/>
            <person name="Brown S.E."/>
            <person name="Barron A."/>
            <person name="Clark L."/>
            <person name="Doggett J."/>
            <person name="Harris B."/>
            <person name="Ormond D."/>
            <person name="Quail M.A."/>
            <person name="May G."/>
            <person name="Francis D."/>
            <person name="Knudson D."/>
            <person name="Parkhill J."/>
            <person name="Ishimaru C.A."/>
        </authorList>
    </citation>
    <scope>NUCLEOTIDE SEQUENCE [LARGE SCALE GENOMIC DNA]</scope>
    <source>
        <strain evidence="3">ATCC 33113 / DSM 20744 / JCM 9667 / LMG 2889 / ICMP 2535 / C-1</strain>
        <strain evidence="1">ATCC33113</strain>
        <plasmid evidence="1 3">pCSL1</plasmid>
    </source>
</reference>
<dbReference type="EMBL" id="AM849036">
    <property type="protein sequence ID" value="CAQ03362.1"/>
    <property type="molecule type" value="Genomic_DNA"/>
</dbReference>
<keyword evidence="1" id="KW-0614">Plasmid</keyword>
<organism evidence="1 3">
    <name type="scientific">Clavibacter sepedonicus</name>
    <name type="common">Clavibacter michiganensis subsp. sepedonicus</name>
    <dbReference type="NCBI Taxonomy" id="31964"/>
    <lineage>
        <taxon>Bacteria</taxon>
        <taxon>Bacillati</taxon>
        <taxon>Actinomycetota</taxon>
        <taxon>Actinomycetes</taxon>
        <taxon>Micrococcales</taxon>
        <taxon>Microbacteriaceae</taxon>
        <taxon>Clavibacter</taxon>
    </lineage>
</organism>
<gene>
    <name evidence="1" type="ordered locus">pCSL0005</name>
    <name evidence="2" type="ordered locus">pCSL0120</name>
</gene>
<evidence type="ECO:0000313" key="1">
    <source>
        <dbReference type="EMBL" id="CAQ03252.1"/>
    </source>
</evidence>